<feature type="transmembrane region" description="Helical" evidence="2">
    <location>
        <begin position="66"/>
        <end position="93"/>
    </location>
</feature>
<keyword evidence="2" id="KW-0812">Transmembrane</keyword>
<dbReference type="GO" id="GO:0016020">
    <property type="term" value="C:membrane"/>
    <property type="evidence" value="ECO:0007669"/>
    <property type="project" value="TreeGrafter"/>
</dbReference>
<proteinExistence type="predicted"/>
<dbReference type="PANTHER" id="PTHR23028">
    <property type="entry name" value="ACETYLTRANSFERASE"/>
    <property type="match status" value="1"/>
</dbReference>
<dbReference type="AlphaFoldDB" id="A0A401ZAZ0"/>
<evidence type="ECO:0000256" key="1">
    <source>
        <dbReference type="SAM" id="MobiDB-lite"/>
    </source>
</evidence>
<dbReference type="OrthoDB" id="147882at2"/>
<feature type="transmembrane region" description="Helical" evidence="2">
    <location>
        <begin position="36"/>
        <end position="54"/>
    </location>
</feature>
<feature type="transmembrane region" description="Helical" evidence="2">
    <location>
        <begin position="250"/>
        <end position="270"/>
    </location>
</feature>
<evidence type="ECO:0000256" key="2">
    <source>
        <dbReference type="SAM" id="Phobius"/>
    </source>
</evidence>
<feature type="region of interest" description="Disordered" evidence="1">
    <location>
        <begin position="1"/>
        <end position="23"/>
    </location>
</feature>
<sequence>MSVVVQDNQSHVEDSASKEKGHLQTGHKKNIAVLDGVRACAIIAVIMFHINLLALHNLWDLPDHPFASALATFGGSGVTLFFVLSGFLLFLPYAKALLFQVEWPSLRQFYLKRALRIIPAYYVALFTIILFFKPQYLQPGRWKQLALFLTFFMDSSHGTFRKLNGPFWTLAIEWQFYMLLPLLALGFLLLARRLPESPAQRLRVMIGCCGLMVIWGLGIRMLGGTAEAHHPTTFIARLAVFVLYGIQGKYLENFAVGMIICLCYTYAWHAEHSADIRYGLRWASPLLAIIGLGLLFFTAIWHFNVLHLQVPIFAFMNVLTPQFDWLNETIIAMGYGACVMAILFGPTWLQRPFAWRPLCWIGFISYGLYMWHLPFLDLFDQQIMPHLPTVNGVATYLLYWGWLFVIVVPIAVVSYRLIEKPCTRMGMRVARRIA</sequence>
<comment type="caution">
    <text evidence="4">The sequence shown here is derived from an EMBL/GenBank/DDBJ whole genome shotgun (WGS) entry which is preliminary data.</text>
</comment>
<feature type="transmembrane region" description="Helical" evidence="2">
    <location>
        <begin position="202"/>
        <end position="222"/>
    </location>
</feature>
<feature type="transmembrane region" description="Helical" evidence="2">
    <location>
        <begin position="282"/>
        <end position="305"/>
    </location>
</feature>
<dbReference type="InterPro" id="IPR050879">
    <property type="entry name" value="Acyltransferase_3"/>
</dbReference>
<gene>
    <name evidence="4" type="ORF">KDAU_13760</name>
</gene>
<name>A0A401ZAZ0_9CHLR</name>
<dbReference type="InterPro" id="IPR002656">
    <property type="entry name" value="Acyl_transf_3_dom"/>
</dbReference>
<feature type="domain" description="Acyltransferase 3" evidence="3">
    <location>
        <begin position="33"/>
        <end position="415"/>
    </location>
</feature>
<dbReference type="Pfam" id="PF01757">
    <property type="entry name" value="Acyl_transf_3"/>
    <property type="match status" value="1"/>
</dbReference>
<dbReference type="EMBL" id="BIFQ01000001">
    <property type="protein sequence ID" value="GCE04047.1"/>
    <property type="molecule type" value="Genomic_DNA"/>
</dbReference>
<feature type="compositionally biased region" description="Basic and acidic residues" evidence="1">
    <location>
        <begin position="10"/>
        <end position="22"/>
    </location>
</feature>
<feature type="transmembrane region" description="Helical" evidence="2">
    <location>
        <begin position="396"/>
        <end position="418"/>
    </location>
</feature>
<dbReference type="Proteomes" id="UP000287224">
    <property type="component" value="Unassembled WGS sequence"/>
</dbReference>
<evidence type="ECO:0000313" key="5">
    <source>
        <dbReference type="Proteomes" id="UP000287224"/>
    </source>
</evidence>
<organism evidence="4 5">
    <name type="scientific">Dictyobacter aurantiacus</name>
    <dbReference type="NCBI Taxonomy" id="1936993"/>
    <lineage>
        <taxon>Bacteria</taxon>
        <taxon>Bacillati</taxon>
        <taxon>Chloroflexota</taxon>
        <taxon>Ktedonobacteria</taxon>
        <taxon>Ktedonobacterales</taxon>
        <taxon>Dictyobacteraceae</taxon>
        <taxon>Dictyobacter</taxon>
    </lineage>
</organism>
<keyword evidence="2" id="KW-1133">Transmembrane helix</keyword>
<accession>A0A401ZAZ0</accession>
<feature type="transmembrane region" description="Helical" evidence="2">
    <location>
        <begin position="357"/>
        <end position="376"/>
    </location>
</feature>
<dbReference type="GO" id="GO:0000271">
    <property type="term" value="P:polysaccharide biosynthetic process"/>
    <property type="evidence" value="ECO:0007669"/>
    <property type="project" value="TreeGrafter"/>
</dbReference>
<reference evidence="5" key="1">
    <citation type="submission" date="2018-12" db="EMBL/GenBank/DDBJ databases">
        <title>Tengunoibacter tsumagoiensis gen. nov., sp. nov., Dictyobacter kobayashii sp. nov., D. alpinus sp. nov., and D. joshuensis sp. nov. and description of Dictyobacteraceae fam. nov. within the order Ktedonobacterales isolated from Tengu-no-mugimeshi.</title>
        <authorList>
            <person name="Wang C.M."/>
            <person name="Zheng Y."/>
            <person name="Sakai Y."/>
            <person name="Toyoda A."/>
            <person name="Minakuchi Y."/>
            <person name="Abe K."/>
            <person name="Yokota A."/>
            <person name="Yabe S."/>
        </authorList>
    </citation>
    <scope>NUCLEOTIDE SEQUENCE [LARGE SCALE GENOMIC DNA]</scope>
    <source>
        <strain evidence="5">S-27</strain>
    </source>
</reference>
<protein>
    <recommendedName>
        <fullName evidence="3">Acyltransferase 3 domain-containing protein</fullName>
    </recommendedName>
</protein>
<dbReference type="PANTHER" id="PTHR23028:SF53">
    <property type="entry name" value="ACYL_TRANSF_3 DOMAIN-CONTAINING PROTEIN"/>
    <property type="match status" value="1"/>
</dbReference>
<dbReference type="GO" id="GO:0016747">
    <property type="term" value="F:acyltransferase activity, transferring groups other than amino-acyl groups"/>
    <property type="evidence" value="ECO:0007669"/>
    <property type="project" value="InterPro"/>
</dbReference>
<dbReference type="RefSeq" id="WP_126595242.1">
    <property type="nucleotide sequence ID" value="NZ_BIFQ01000001.1"/>
</dbReference>
<evidence type="ECO:0000313" key="4">
    <source>
        <dbReference type="EMBL" id="GCE04047.1"/>
    </source>
</evidence>
<feature type="transmembrane region" description="Helical" evidence="2">
    <location>
        <begin position="325"/>
        <end position="345"/>
    </location>
</feature>
<feature type="transmembrane region" description="Helical" evidence="2">
    <location>
        <begin position="167"/>
        <end position="190"/>
    </location>
</feature>
<keyword evidence="2" id="KW-0472">Membrane</keyword>
<feature type="transmembrane region" description="Helical" evidence="2">
    <location>
        <begin position="114"/>
        <end position="132"/>
    </location>
</feature>
<keyword evidence="5" id="KW-1185">Reference proteome</keyword>
<evidence type="ECO:0000259" key="3">
    <source>
        <dbReference type="Pfam" id="PF01757"/>
    </source>
</evidence>